<name>A0A195F6N7_9HYME</name>
<organism evidence="1 2">
    <name type="scientific">Trachymyrmex septentrionalis</name>
    <dbReference type="NCBI Taxonomy" id="34720"/>
    <lineage>
        <taxon>Eukaryota</taxon>
        <taxon>Metazoa</taxon>
        <taxon>Ecdysozoa</taxon>
        <taxon>Arthropoda</taxon>
        <taxon>Hexapoda</taxon>
        <taxon>Insecta</taxon>
        <taxon>Pterygota</taxon>
        <taxon>Neoptera</taxon>
        <taxon>Endopterygota</taxon>
        <taxon>Hymenoptera</taxon>
        <taxon>Apocrita</taxon>
        <taxon>Aculeata</taxon>
        <taxon>Formicoidea</taxon>
        <taxon>Formicidae</taxon>
        <taxon>Myrmicinae</taxon>
        <taxon>Trachymyrmex</taxon>
    </lineage>
</organism>
<sequence>MPEDRRIVDISFFQKEMHRTFDHHKKGVDYLFKNWILVNSRRYEFLTKFYFKCRLCYYEAEFWSEPIEPEKLDINTAAVAATITAGIDGSGKKIECINHLFCNLCKKLKIVAETIQPMTHRNGGFIEIRNIVKKNILKIRKEVIRTASFTFYEMKKCNLTIIRNYKQIY</sequence>
<dbReference type="AlphaFoldDB" id="A0A195F6N7"/>
<gene>
    <name evidence="1" type="ORF">ALC56_09919</name>
</gene>
<dbReference type="EMBL" id="KQ981798">
    <property type="protein sequence ID" value="KYN35719.1"/>
    <property type="molecule type" value="Genomic_DNA"/>
</dbReference>
<accession>A0A195F6N7</accession>
<proteinExistence type="predicted"/>
<evidence type="ECO:0000313" key="2">
    <source>
        <dbReference type="Proteomes" id="UP000078541"/>
    </source>
</evidence>
<dbReference type="Proteomes" id="UP000078541">
    <property type="component" value="Unassembled WGS sequence"/>
</dbReference>
<protein>
    <submittedName>
        <fullName evidence="1">Uncharacterized protein</fullName>
    </submittedName>
</protein>
<evidence type="ECO:0000313" key="1">
    <source>
        <dbReference type="EMBL" id="KYN35719.1"/>
    </source>
</evidence>
<keyword evidence="2" id="KW-1185">Reference proteome</keyword>
<reference evidence="1 2" key="1">
    <citation type="submission" date="2016-03" db="EMBL/GenBank/DDBJ databases">
        <title>Trachymyrmex septentrionalis WGS genome.</title>
        <authorList>
            <person name="Nygaard S."/>
            <person name="Hu H."/>
            <person name="Boomsma J."/>
            <person name="Zhang G."/>
        </authorList>
    </citation>
    <scope>NUCLEOTIDE SEQUENCE [LARGE SCALE GENOMIC DNA]</scope>
    <source>
        <strain evidence="1">Tsep2-gDNA-1</strain>
        <tissue evidence="1">Whole body</tissue>
    </source>
</reference>